<dbReference type="InterPro" id="IPR016181">
    <property type="entry name" value="Acyl_CoA_acyltransferase"/>
</dbReference>
<dbReference type="EMBL" id="LSRX01000300">
    <property type="protein sequence ID" value="OLQ01240.1"/>
    <property type="molecule type" value="Genomic_DNA"/>
</dbReference>
<keyword evidence="1" id="KW-0677">Repeat</keyword>
<keyword evidence="5" id="KW-1185">Reference proteome</keyword>
<dbReference type="PANTHER" id="PTHR22870:SF408">
    <property type="entry name" value="OS09G0560450 PROTEIN"/>
    <property type="match status" value="1"/>
</dbReference>
<dbReference type="SUPFAM" id="SSF55729">
    <property type="entry name" value="Acyl-CoA N-acyltransferases (Nat)"/>
    <property type="match status" value="1"/>
</dbReference>
<feature type="domain" description="N-acetyltransferase" evidence="3">
    <location>
        <begin position="720"/>
        <end position="853"/>
    </location>
</feature>
<dbReference type="PANTHER" id="PTHR22870">
    <property type="entry name" value="REGULATOR OF CHROMOSOME CONDENSATION"/>
    <property type="match status" value="1"/>
</dbReference>
<feature type="region of interest" description="Disordered" evidence="2">
    <location>
        <begin position="460"/>
        <end position="522"/>
    </location>
</feature>
<evidence type="ECO:0000256" key="1">
    <source>
        <dbReference type="ARBA" id="ARBA00022737"/>
    </source>
</evidence>
<accession>A0A1Q9E1D3</accession>
<dbReference type="CDD" id="cd04301">
    <property type="entry name" value="NAT_SF"/>
    <property type="match status" value="1"/>
</dbReference>
<dbReference type="SUPFAM" id="SSF50985">
    <property type="entry name" value="RCC1/BLIP-II"/>
    <property type="match status" value="1"/>
</dbReference>
<dbReference type="InterPro" id="IPR009091">
    <property type="entry name" value="RCC1/BLIP-II"/>
</dbReference>
<gene>
    <name evidence="4" type="primary">naa50</name>
    <name evidence="4" type="ORF">AK812_SmicGene16045</name>
</gene>
<organism evidence="4 5">
    <name type="scientific">Symbiodinium microadriaticum</name>
    <name type="common">Dinoflagellate</name>
    <name type="synonym">Zooxanthella microadriatica</name>
    <dbReference type="NCBI Taxonomy" id="2951"/>
    <lineage>
        <taxon>Eukaryota</taxon>
        <taxon>Sar</taxon>
        <taxon>Alveolata</taxon>
        <taxon>Dinophyceae</taxon>
        <taxon>Suessiales</taxon>
        <taxon>Symbiodiniaceae</taxon>
        <taxon>Symbiodinium</taxon>
    </lineage>
</organism>
<protein>
    <submittedName>
        <fullName evidence="4">N-alpha-acetyltransferase 50</fullName>
    </submittedName>
</protein>
<dbReference type="Gene3D" id="2.130.10.30">
    <property type="entry name" value="Regulator of chromosome condensation 1/beta-lactamase-inhibitor protein II"/>
    <property type="match status" value="3"/>
</dbReference>
<evidence type="ECO:0000259" key="3">
    <source>
        <dbReference type="PROSITE" id="PS51186"/>
    </source>
</evidence>
<dbReference type="GO" id="GO:0016747">
    <property type="term" value="F:acyltransferase activity, transferring groups other than amino-acyl groups"/>
    <property type="evidence" value="ECO:0007669"/>
    <property type="project" value="InterPro"/>
</dbReference>
<dbReference type="InterPro" id="IPR000182">
    <property type="entry name" value="GNAT_dom"/>
</dbReference>
<dbReference type="OrthoDB" id="5370059at2759"/>
<dbReference type="Proteomes" id="UP000186817">
    <property type="component" value="Unassembled WGS sequence"/>
</dbReference>
<evidence type="ECO:0000313" key="4">
    <source>
        <dbReference type="EMBL" id="OLQ01240.1"/>
    </source>
</evidence>
<keyword evidence="4" id="KW-0808">Transferase</keyword>
<dbReference type="Pfam" id="PF00583">
    <property type="entry name" value="Acetyltransf_1"/>
    <property type="match status" value="1"/>
</dbReference>
<sequence length="1500" mass="162185">MFQVVNPDEPPPKATKAGRELRALLDFYFEPFNLQHNKYLLDLVIGKLGSAPPANKEFYMDSRETTASEEWYLKGFYDLKGLNRIANWLEQLYHSWSEIVVSDVPGGQAFVVQRRRRSKAVGVVAASEMLMAAPEKRPKAPEDKLSIATLNCSSIPEMRLSESAAQNLEGKIRRQLLRQKAPVAFSAALALGGGRLVSATGGNDGRAVLASSLVTGCDFELSFPTAAAGYKAIRFFCLPRAVVKDWALRRWLQKPYLEMRVVDAAVNGKEASGWVVEGKAAGEPLAKLLTRFMGVVSDTASRLDWERVIREASAPVNPETICGSSWTFEFRSYTNEEVFEDGSAILEEPLLRTRDTPLAEDNFLLLGGAFTALEVSREALEPVMGMLQPFLVMLKEQHKEGYPSRKDKLADPQAGAEVVCSLGYGKLDQAQDKLRTTMEAFLGRPVTEEEVDLASCTLEEVGPGDETSGEDPPAALFSDDETGQQDKGAAAKPAGDKEKAALAASAEATERTPTTRGGLGKAIPWPMTDVVVSKDSVAWIFVLGRTKNRAPETRSSATAVDIVRGKDPWELQAPGDARRNLMVMKRLGQGCLVFMEDMVGLYHADVICIQGINPFGPVGKGVVSSLMEIDGFDYIFKRGKGEEVFVILWDRLRLENLVSIPKIIAWQKHWTVTLVTFRSDCASLPRTSLAMPSFRQRQKKREEKFMQTAADLPPGELPGVSLVPLTSSHFVAVKRLHEARLPVAYSDDFFREAVKSPFSRAAMCDGTLVGALICKEMEGGLRVQSLVAAVPRRGIGSQLLRAVISEAAQRGIRKLSLHVHVRNEAAIALYSSLDFRTVVTKPNYYHRSAKNLEEPFDAHFMVYTMDAGPGLGYALSRPLAPVVDFAMEFLSDFSGGADVDIGLESARRPTGPRSPEAEARLELSGLAVACRLESQVEFDGGLSADMKLRQDEADEYTRLIRVINYKAEVPPRDVDGLKQLLETQVAGLGVSCLVVFYRAEMTHVVEELSSLRSTYRDVLDEAFGSGTTSLQAGLDEEVATLKRRAQTALGVGKGRLLDSSGGVLDESSPVKKARVQHGDSLTWHVASTRAGGAAFAFAAILGDGSVATWGALDSGGDSRPKQYLLQDVQHIQASVNAFAAIRADGHVVTWGHAQYGGDSRAVQSQLKNVRHVQASRGAFAAIIDDGHVVTWGDAGAGGDSCAVQHQLHNVQQIQASRNAFAAILGDGSVVTWGRYHYGYRYGAESLPGQLKNVRQIQASGDAFAAVLADGSVVTWGNGNYGGDCRAVQDRLKNVQQIQASDRAFAAILRNGSVVTWGDDNYGGDSSAVQDRLKNVQGIQASDRAFAAVLGDGSIVTWGDAKFGGDSSAVQDKAKNVQQIQAADRAFAAILGDGHVVTWGDARSGGDSSAVQNQLKGVERIQAASTAFAAILRDGFVVTWGDADAGGDSRAVQNQLKHVQQVQASHYAFAAILRDGSVVTWGGASHGGDSRAVQGQLKNMS</sequence>
<evidence type="ECO:0000313" key="5">
    <source>
        <dbReference type="Proteomes" id="UP000186817"/>
    </source>
</evidence>
<evidence type="ECO:0000256" key="2">
    <source>
        <dbReference type="SAM" id="MobiDB-lite"/>
    </source>
</evidence>
<comment type="caution">
    <text evidence="4">The sequence shown here is derived from an EMBL/GenBank/DDBJ whole genome shotgun (WGS) entry which is preliminary data.</text>
</comment>
<dbReference type="Gene3D" id="3.40.630.30">
    <property type="match status" value="1"/>
</dbReference>
<proteinExistence type="predicted"/>
<dbReference type="PROSITE" id="PS51186">
    <property type="entry name" value="GNAT"/>
    <property type="match status" value="1"/>
</dbReference>
<dbReference type="InterPro" id="IPR051210">
    <property type="entry name" value="Ub_ligase/GEF_domain"/>
</dbReference>
<name>A0A1Q9E1D3_SYMMI</name>
<reference evidence="4 5" key="1">
    <citation type="submission" date="2016-02" db="EMBL/GenBank/DDBJ databases">
        <title>Genome analysis of coral dinoflagellate symbionts highlights evolutionary adaptations to a symbiotic lifestyle.</title>
        <authorList>
            <person name="Aranda M."/>
            <person name="Li Y."/>
            <person name="Liew Y.J."/>
            <person name="Baumgarten S."/>
            <person name="Simakov O."/>
            <person name="Wilson M."/>
            <person name="Piel J."/>
            <person name="Ashoor H."/>
            <person name="Bougouffa S."/>
            <person name="Bajic V.B."/>
            <person name="Ryu T."/>
            <person name="Ravasi T."/>
            <person name="Bayer T."/>
            <person name="Micklem G."/>
            <person name="Kim H."/>
            <person name="Bhak J."/>
            <person name="Lajeunesse T.C."/>
            <person name="Voolstra C.R."/>
        </authorList>
    </citation>
    <scope>NUCLEOTIDE SEQUENCE [LARGE SCALE GENOMIC DNA]</scope>
    <source>
        <strain evidence="4 5">CCMP2467</strain>
    </source>
</reference>